<dbReference type="GO" id="GO:0006352">
    <property type="term" value="P:DNA-templated transcription initiation"/>
    <property type="evidence" value="ECO:0007669"/>
    <property type="project" value="InterPro"/>
</dbReference>
<evidence type="ECO:0000256" key="3">
    <source>
        <dbReference type="ARBA" id="ARBA00023082"/>
    </source>
</evidence>
<proteinExistence type="inferred from homology"/>
<name>A0A380NI17_9FIRM</name>
<evidence type="ECO:0000256" key="1">
    <source>
        <dbReference type="ARBA" id="ARBA00010641"/>
    </source>
</evidence>
<sequence length="215" mass="25010">MLNPVTNHLLQPLSERNYLALAKQGNQKALKQLCHQYEGLIRKYAHITAVHCESDDIESLLWELFIRAIKEYDTEGTVPFSGFVQSRIRYGQYNAFKKLRRQWQHESFIMNTPTEGEDSAMTFEDLLTPTQSAEDTVINAQNKRWIKEAFQKLAKPQQQLLFDYYIQDKPLAALARQYGISRQAMQQHKNRALTALTVFYNEISNNFGNEVTCNE</sequence>
<dbReference type="InterPro" id="IPR039425">
    <property type="entry name" value="RNA_pol_sigma-70-like"/>
</dbReference>
<dbReference type="InterPro" id="IPR014284">
    <property type="entry name" value="RNA_pol_sigma-70_dom"/>
</dbReference>
<dbReference type="AlphaFoldDB" id="A0A380NI17"/>
<dbReference type="Gene3D" id="1.10.1740.10">
    <property type="match status" value="1"/>
</dbReference>
<dbReference type="PANTHER" id="PTHR43133:SF8">
    <property type="entry name" value="RNA POLYMERASE SIGMA FACTOR HI_1459-RELATED"/>
    <property type="match status" value="1"/>
</dbReference>
<keyword evidence="7" id="KW-1185">Reference proteome</keyword>
<organism evidence="6 7">
    <name type="scientific">Veillonella criceti</name>
    <dbReference type="NCBI Taxonomy" id="103891"/>
    <lineage>
        <taxon>Bacteria</taxon>
        <taxon>Bacillati</taxon>
        <taxon>Bacillota</taxon>
        <taxon>Negativicutes</taxon>
        <taxon>Veillonellales</taxon>
        <taxon>Veillonellaceae</taxon>
        <taxon>Veillonella</taxon>
    </lineage>
</organism>
<evidence type="ECO:0000256" key="5">
    <source>
        <dbReference type="ARBA" id="ARBA00023163"/>
    </source>
</evidence>
<dbReference type="SUPFAM" id="SSF88659">
    <property type="entry name" value="Sigma3 and sigma4 domains of RNA polymerase sigma factors"/>
    <property type="match status" value="1"/>
</dbReference>
<evidence type="ECO:0000313" key="6">
    <source>
        <dbReference type="EMBL" id="SUP40999.1"/>
    </source>
</evidence>
<dbReference type="NCBIfam" id="TIGR02937">
    <property type="entry name" value="sigma70-ECF"/>
    <property type="match status" value="1"/>
</dbReference>
<keyword evidence="5" id="KW-0804">Transcription</keyword>
<dbReference type="Proteomes" id="UP000255367">
    <property type="component" value="Unassembled WGS sequence"/>
</dbReference>
<evidence type="ECO:0000313" key="7">
    <source>
        <dbReference type="Proteomes" id="UP000255367"/>
    </source>
</evidence>
<accession>A0A380NI17</accession>
<keyword evidence="2" id="KW-0805">Transcription regulation</keyword>
<dbReference type="RefSeq" id="WP_172460540.1">
    <property type="nucleotide sequence ID" value="NZ_UHIO01000001.1"/>
</dbReference>
<gene>
    <name evidence="6" type="ORF">NCTC12020_00455</name>
</gene>
<comment type="similarity">
    <text evidence="1">Belongs to the sigma-70 factor family. ECF subfamily.</text>
</comment>
<dbReference type="InterPro" id="IPR013324">
    <property type="entry name" value="RNA_pol_sigma_r3/r4-like"/>
</dbReference>
<evidence type="ECO:0000256" key="4">
    <source>
        <dbReference type="ARBA" id="ARBA00023125"/>
    </source>
</evidence>
<dbReference type="PANTHER" id="PTHR43133">
    <property type="entry name" value="RNA POLYMERASE ECF-TYPE SIGMA FACTO"/>
    <property type="match status" value="1"/>
</dbReference>
<dbReference type="SUPFAM" id="SSF88946">
    <property type="entry name" value="Sigma2 domain of RNA polymerase sigma factors"/>
    <property type="match status" value="1"/>
</dbReference>
<reference evidence="6 7" key="1">
    <citation type="submission" date="2018-06" db="EMBL/GenBank/DDBJ databases">
        <authorList>
            <consortium name="Pathogen Informatics"/>
            <person name="Doyle S."/>
        </authorList>
    </citation>
    <scope>NUCLEOTIDE SEQUENCE [LARGE SCALE GENOMIC DNA]</scope>
    <source>
        <strain evidence="6 7">NCTC12020</strain>
    </source>
</reference>
<protein>
    <submittedName>
        <fullName evidence="6">RNA polymerase factor sigma-70</fullName>
    </submittedName>
</protein>
<dbReference type="InterPro" id="IPR036388">
    <property type="entry name" value="WH-like_DNA-bd_sf"/>
</dbReference>
<dbReference type="GO" id="GO:0016987">
    <property type="term" value="F:sigma factor activity"/>
    <property type="evidence" value="ECO:0007669"/>
    <property type="project" value="UniProtKB-KW"/>
</dbReference>
<keyword evidence="3" id="KW-0731">Sigma factor</keyword>
<evidence type="ECO:0000256" key="2">
    <source>
        <dbReference type="ARBA" id="ARBA00023015"/>
    </source>
</evidence>
<keyword evidence="4" id="KW-0238">DNA-binding</keyword>
<dbReference type="EMBL" id="UHIO01000001">
    <property type="protein sequence ID" value="SUP40999.1"/>
    <property type="molecule type" value="Genomic_DNA"/>
</dbReference>
<dbReference type="Gene3D" id="1.10.10.10">
    <property type="entry name" value="Winged helix-like DNA-binding domain superfamily/Winged helix DNA-binding domain"/>
    <property type="match status" value="1"/>
</dbReference>
<dbReference type="GO" id="GO:0003677">
    <property type="term" value="F:DNA binding"/>
    <property type="evidence" value="ECO:0007669"/>
    <property type="project" value="UniProtKB-KW"/>
</dbReference>
<dbReference type="InterPro" id="IPR013325">
    <property type="entry name" value="RNA_pol_sigma_r2"/>
</dbReference>